<dbReference type="EMBL" id="JBJQND010000003">
    <property type="protein sequence ID" value="KAL3882001.1"/>
    <property type="molecule type" value="Genomic_DNA"/>
</dbReference>
<dbReference type="GO" id="GO:0016491">
    <property type="term" value="F:oxidoreductase activity"/>
    <property type="evidence" value="ECO:0007669"/>
    <property type="project" value="UniProtKB-KW"/>
</dbReference>
<accession>A0ABD3X8L7</accession>
<evidence type="ECO:0000313" key="4">
    <source>
        <dbReference type="EMBL" id="KAL3882001.1"/>
    </source>
</evidence>
<dbReference type="InterPro" id="IPR002347">
    <property type="entry name" value="SDR_fam"/>
</dbReference>
<sequence>MGVNQSLLVSPLPKKRTVMVTGGSKGIGYETSKRMAMLGLNVIIVTRSEERGSEAIKRMEEEFEEAKAKKKKGDVLPAVEKLDIEYMLCDLASLKSVMTFIEAFKASKRELHVLICNASTYAIQEGITEDNHDAVYQVNYLSHFLIVAHFLPIMEKSGDDCRIVLISSQVHHDAKFDVELAAGKKMKEYDGFQCYANTKLFQIMQMHSLDHVLEETTRTVDILAVHPGKLDAQVFENDPQYGGFNCRICCMSCCGKMHSTEEGAVIAVYTALSPTLKGTSRGYYLNPMDGPTWPSHGARNKKLQDKLWKCTLEVLKDYLTPEVLSALNIS</sequence>
<comment type="similarity">
    <text evidence="1">Belongs to the short-chain dehydrogenases/reductases (SDR) family.</text>
</comment>
<dbReference type="Gene3D" id="3.40.50.720">
    <property type="entry name" value="NAD(P)-binding Rossmann-like Domain"/>
    <property type="match status" value="1"/>
</dbReference>
<gene>
    <name evidence="4" type="ORF">ACJMK2_028382</name>
</gene>
<name>A0ABD3X8L7_SINWO</name>
<evidence type="ECO:0000256" key="1">
    <source>
        <dbReference type="ARBA" id="ARBA00006484"/>
    </source>
</evidence>
<dbReference type="Pfam" id="PF00106">
    <property type="entry name" value="adh_short"/>
    <property type="match status" value="2"/>
</dbReference>
<dbReference type="Proteomes" id="UP001634394">
    <property type="component" value="Unassembled WGS sequence"/>
</dbReference>
<keyword evidence="5" id="KW-1185">Reference proteome</keyword>
<keyword evidence="2" id="KW-0560">Oxidoreductase</keyword>
<evidence type="ECO:0000256" key="3">
    <source>
        <dbReference type="SAM" id="Coils"/>
    </source>
</evidence>
<reference evidence="4 5" key="1">
    <citation type="submission" date="2024-11" db="EMBL/GenBank/DDBJ databases">
        <title>Chromosome-level genome assembly of the freshwater bivalve Anodonta woodiana.</title>
        <authorList>
            <person name="Chen X."/>
        </authorList>
    </citation>
    <scope>NUCLEOTIDE SEQUENCE [LARGE SCALE GENOMIC DNA]</scope>
    <source>
        <strain evidence="4">MN2024</strain>
        <tissue evidence="4">Gills</tissue>
    </source>
</reference>
<comment type="caution">
    <text evidence="4">The sequence shown here is derived from an EMBL/GenBank/DDBJ whole genome shotgun (WGS) entry which is preliminary data.</text>
</comment>
<dbReference type="AlphaFoldDB" id="A0ABD3X8L7"/>
<dbReference type="InterPro" id="IPR036291">
    <property type="entry name" value="NAD(P)-bd_dom_sf"/>
</dbReference>
<evidence type="ECO:0000313" key="5">
    <source>
        <dbReference type="Proteomes" id="UP001634394"/>
    </source>
</evidence>
<evidence type="ECO:0000256" key="2">
    <source>
        <dbReference type="ARBA" id="ARBA00023002"/>
    </source>
</evidence>
<dbReference type="SUPFAM" id="SSF51735">
    <property type="entry name" value="NAD(P)-binding Rossmann-fold domains"/>
    <property type="match status" value="1"/>
</dbReference>
<keyword evidence="3" id="KW-0175">Coiled coil</keyword>
<dbReference type="PANTHER" id="PTHR24320">
    <property type="entry name" value="RETINOL DEHYDROGENASE"/>
    <property type="match status" value="1"/>
</dbReference>
<organism evidence="4 5">
    <name type="scientific">Sinanodonta woodiana</name>
    <name type="common">Chinese pond mussel</name>
    <name type="synonym">Anodonta woodiana</name>
    <dbReference type="NCBI Taxonomy" id="1069815"/>
    <lineage>
        <taxon>Eukaryota</taxon>
        <taxon>Metazoa</taxon>
        <taxon>Spiralia</taxon>
        <taxon>Lophotrochozoa</taxon>
        <taxon>Mollusca</taxon>
        <taxon>Bivalvia</taxon>
        <taxon>Autobranchia</taxon>
        <taxon>Heteroconchia</taxon>
        <taxon>Palaeoheterodonta</taxon>
        <taxon>Unionida</taxon>
        <taxon>Unionoidea</taxon>
        <taxon>Unionidae</taxon>
        <taxon>Unioninae</taxon>
        <taxon>Sinanodonta</taxon>
    </lineage>
</organism>
<dbReference type="PANTHER" id="PTHR24320:SF152">
    <property type="entry name" value="SHORT-CHAIN DEHYDROGENASE_REDUCTASE FAMILY PROTEIN"/>
    <property type="match status" value="1"/>
</dbReference>
<protein>
    <submittedName>
        <fullName evidence="4">Uncharacterized protein</fullName>
    </submittedName>
</protein>
<proteinExistence type="inferred from homology"/>
<feature type="coiled-coil region" evidence="3">
    <location>
        <begin position="49"/>
        <end position="76"/>
    </location>
</feature>